<feature type="region of interest" description="Disordered" evidence="5">
    <location>
        <begin position="540"/>
        <end position="559"/>
    </location>
</feature>
<dbReference type="InterPro" id="IPR001849">
    <property type="entry name" value="PH_domain"/>
</dbReference>
<dbReference type="GO" id="GO:0005826">
    <property type="term" value="C:actomyosin contractile ring"/>
    <property type="evidence" value="ECO:0007669"/>
    <property type="project" value="TreeGrafter"/>
</dbReference>
<feature type="compositionally biased region" description="Polar residues" evidence="5">
    <location>
        <begin position="345"/>
        <end position="363"/>
    </location>
</feature>
<feature type="non-terminal residue" evidence="7">
    <location>
        <position position="1"/>
    </location>
</feature>
<dbReference type="PANTHER" id="PTHR21538:SF27">
    <property type="entry name" value="ANILLIN"/>
    <property type="match status" value="1"/>
</dbReference>
<feature type="region of interest" description="Disordered" evidence="5">
    <location>
        <begin position="1"/>
        <end position="145"/>
    </location>
</feature>
<reference evidence="7" key="2">
    <citation type="submission" date="2004-02" db="EMBL/GenBank/DDBJ databases">
        <authorList>
            <consortium name="Genoscope"/>
            <consortium name="Whitehead Institute Centre for Genome Research"/>
        </authorList>
    </citation>
    <scope>NUCLEOTIDE SEQUENCE</scope>
</reference>
<feature type="compositionally biased region" description="Polar residues" evidence="5">
    <location>
        <begin position="253"/>
        <end position="336"/>
    </location>
</feature>
<accession>Q4RIW8</accession>
<feature type="compositionally biased region" description="Low complexity" evidence="5">
    <location>
        <begin position="184"/>
        <end position="195"/>
    </location>
</feature>
<dbReference type="InterPro" id="IPR012966">
    <property type="entry name" value="AHD"/>
</dbReference>
<dbReference type="AlphaFoldDB" id="Q4RIW8"/>
<feature type="compositionally biased region" description="Basic and acidic residues" evidence="5">
    <location>
        <begin position="1"/>
        <end position="20"/>
    </location>
</feature>
<dbReference type="PROSITE" id="PS50003">
    <property type="entry name" value="PH_DOMAIN"/>
    <property type="match status" value="1"/>
</dbReference>
<comment type="subcellular location">
    <subcellularLocation>
        <location evidence="2">Cell projection</location>
        <location evidence="2">Bleb</location>
    </subcellularLocation>
</comment>
<keyword evidence="1" id="KW-0175">Coiled coil</keyword>
<evidence type="ECO:0000313" key="7">
    <source>
        <dbReference type="EMBL" id="CAG11664.1"/>
    </source>
</evidence>
<dbReference type="GO" id="GO:0000281">
    <property type="term" value="P:mitotic cytokinesis"/>
    <property type="evidence" value="ECO:0007669"/>
    <property type="project" value="TreeGrafter"/>
</dbReference>
<dbReference type="GO" id="GO:0031106">
    <property type="term" value="P:septin ring organization"/>
    <property type="evidence" value="ECO:0007669"/>
    <property type="project" value="TreeGrafter"/>
</dbReference>
<dbReference type="OrthoDB" id="5915976at2759"/>
<protein>
    <recommendedName>
        <fullName evidence="4">Anillin</fullName>
    </recommendedName>
</protein>
<proteinExistence type="predicted"/>
<feature type="compositionally biased region" description="Basic and acidic residues" evidence="5">
    <location>
        <begin position="542"/>
        <end position="559"/>
    </location>
</feature>
<gene>
    <name evidence="7" type="ORF">GSTENG00033700001</name>
</gene>
<dbReference type="EMBL" id="CAAE01015041">
    <property type="protein sequence ID" value="CAG11664.1"/>
    <property type="molecule type" value="Genomic_DNA"/>
</dbReference>
<feature type="non-terminal residue" evidence="7">
    <location>
        <position position="1128"/>
    </location>
</feature>
<dbReference type="SMART" id="SM00233">
    <property type="entry name" value="PH"/>
    <property type="match status" value="1"/>
</dbReference>
<feature type="region of interest" description="Disordered" evidence="5">
    <location>
        <begin position="175"/>
        <end position="203"/>
    </location>
</feature>
<dbReference type="InterPro" id="IPR037840">
    <property type="entry name" value="PH_Anillin"/>
</dbReference>
<dbReference type="KEGG" id="tng:GSTEN00033700G001"/>
<dbReference type="Pfam" id="PF08174">
    <property type="entry name" value="Anillin"/>
    <property type="match status" value="1"/>
</dbReference>
<feature type="region of interest" description="Disordered" evidence="5">
    <location>
        <begin position="401"/>
        <end position="420"/>
    </location>
</feature>
<evidence type="ECO:0000256" key="5">
    <source>
        <dbReference type="SAM" id="MobiDB-lite"/>
    </source>
</evidence>
<comment type="function">
    <text evidence="3">Required for cytokinesis. Essential for the structural integrity of the cleavage furrow and for completion of cleavage furrow ingression. Plays a role in bleb assembly during metaphase and anaphase of mitosis. May play a significant role in podocyte cell migration.</text>
</comment>
<dbReference type="PANTHER" id="PTHR21538">
    <property type="entry name" value="ANILLIN/RHOTEKIN RTKN"/>
    <property type="match status" value="1"/>
</dbReference>
<name>Q4RIW8_TETNG</name>
<feature type="domain" description="PH" evidence="6">
    <location>
        <begin position="991"/>
        <end position="1115"/>
    </location>
</feature>
<organism evidence="7">
    <name type="scientific">Tetraodon nigroviridis</name>
    <name type="common">Spotted green pufferfish</name>
    <name type="synonym">Chelonodon nigroviridis</name>
    <dbReference type="NCBI Taxonomy" id="99883"/>
    <lineage>
        <taxon>Eukaryota</taxon>
        <taxon>Metazoa</taxon>
        <taxon>Chordata</taxon>
        <taxon>Craniata</taxon>
        <taxon>Vertebrata</taxon>
        <taxon>Euteleostomi</taxon>
        <taxon>Actinopterygii</taxon>
        <taxon>Neopterygii</taxon>
        <taxon>Teleostei</taxon>
        <taxon>Neoteleostei</taxon>
        <taxon>Acanthomorphata</taxon>
        <taxon>Eupercaria</taxon>
        <taxon>Tetraodontiformes</taxon>
        <taxon>Tetradontoidea</taxon>
        <taxon>Tetraodontidae</taxon>
        <taxon>Tetraodon</taxon>
    </lineage>
</organism>
<dbReference type="InterPro" id="IPR051364">
    <property type="entry name" value="Cytokinesis/Rho-signaling"/>
</dbReference>
<dbReference type="CDD" id="cd01263">
    <property type="entry name" value="PH_anillin"/>
    <property type="match status" value="1"/>
</dbReference>
<feature type="region of interest" description="Disordered" evidence="5">
    <location>
        <begin position="627"/>
        <end position="649"/>
    </location>
</feature>
<dbReference type="InterPro" id="IPR031970">
    <property type="entry name" value="Anillin_N"/>
</dbReference>
<comment type="caution">
    <text evidence="7">The sequence shown here is derived from an EMBL/GenBank/DDBJ whole genome shotgun (WGS) entry which is preliminary data.</text>
</comment>
<evidence type="ECO:0000256" key="4">
    <source>
        <dbReference type="ARBA" id="ARBA00071355"/>
    </source>
</evidence>
<dbReference type="Gene3D" id="2.30.29.30">
    <property type="entry name" value="Pleckstrin-homology domain (PH domain)/Phosphotyrosine-binding domain (PTB)"/>
    <property type="match status" value="1"/>
</dbReference>
<dbReference type="SUPFAM" id="SSF50729">
    <property type="entry name" value="PH domain-like"/>
    <property type="match status" value="1"/>
</dbReference>
<dbReference type="GO" id="GO:0000915">
    <property type="term" value="P:actomyosin contractile ring assembly"/>
    <property type="evidence" value="ECO:0007669"/>
    <property type="project" value="TreeGrafter"/>
</dbReference>
<evidence type="ECO:0000256" key="1">
    <source>
        <dbReference type="ARBA" id="ARBA00023054"/>
    </source>
</evidence>
<feature type="region of interest" description="Disordered" evidence="5">
    <location>
        <begin position="218"/>
        <end position="387"/>
    </location>
</feature>
<evidence type="ECO:0000259" key="6">
    <source>
        <dbReference type="PROSITE" id="PS50003"/>
    </source>
</evidence>
<dbReference type="FunFam" id="2.30.29.30:FF:000111">
    <property type="entry name" value="anillin isoform X1"/>
    <property type="match status" value="1"/>
</dbReference>
<evidence type="ECO:0000256" key="2">
    <source>
        <dbReference type="ARBA" id="ARBA00043945"/>
    </source>
</evidence>
<feature type="region of interest" description="Disordered" evidence="5">
    <location>
        <begin position="470"/>
        <end position="506"/>
    </location>
</feature>
<reference evidence="7" key="1">
    <citation type="journal article" date="2004" name="Nature">
        <title>Genome duplication in the teleost fish Tetraodon nigroviridis reveals the early vertebrate proto-karyotype.</title>
        <authorList>
            <person name="Jaillon O."/>
            <person name="Aury J.-M."/>
            <person name="Brunet F."/>
            <person name="Petit J.-L."/>
            <person name="Stange-Thomann N."/>
            <person name="Mauceli E."/>
            <person name="Bouneau L."/>
            <person name="Fischer C."/>
            <person name="Ozouf-Costaz C."/>
            <person name="Bernot A."/>
            <person name="Nicaud S."/>
            <person name="Jaffe D."/>
            <person name="Fisher S."/>
            <person name="Lutfalla G."/>
            <person name="Dossat C."/>
            <person name="Segurens B."/>
            <person name="Dasilva C."/>
            <person name="Salanoubat M."/>
            <person name="Levy M."/>
            <person name="Boudet N."/>
            <person name="Castellano S."/>
            <person name="Anthouard V."/>
            <person name="Jubin C."/>
            <person name="Castelli V."/>
            <person name="Katinka M."/>
            <person name="Vacherie B."/>
            <person name="Biemont C."/>
            <person name="Skalli Z."/>
            <person name="Cattolico L."/>
            <person name="Poulain J."/>
            <person name="De Berardinis V."/>
            <person name="Cruaud C."/>
            <person name="Duprat S."/>
            <person name="Brottier P."/>
            <person name="Coutanceau J.-P."/>
            <person name="Gouzy J."/>
            <person name="Parra G."/>
            <person name="Lardier G."/>
            <person name="Chapple C."/>
            <person name="McKernan K.J."/>
            <person name="McEwan P."/>
            <person name="Bosak S."/>
            <person name="Kellis M."/>
            <person name="Volff J.-N."/>
            <person name="Guigo R."/>
            <person name="Zody M.C."/>
            <person name="Mesirov J."/>
            <person name="Lindblad-Toh K."/>
            <person name="Birren B."/>
            <person name="Nusbaum C."/>
            <person name="Kahn D."/>
            <person name="Robinson-Rechavi M."/>
            <person name="Laudet V."/>
            <person name="Schachter V."/>
            <person name="Quetier F."/>
            <person name="Saurin W."/>
            <person name="Scarpelli C."/>
            <person name="Wincker P."/>
            <person name="Lander E.S."/>
            <person name="Weissenbach J."/>
            <person name="Roest Crollius H."/>
        </authorList>
    </citation>
    <scope>NUCLEOTIDE SEQUENCE [LARGE SCALE GENOMIC DNA]</scope>
</reference>
<feature type="compositionally biased region" description="Polar residues" evidence="5">
    <location>
        <begin position="492"/>
        <end position="506"/>
    </location>
</feature>
<dbReference type="Pfam" id="PF16018">
    <property type="entry name" value="Anillin_N"/>
    <property type="match status" value="1"/>
</dbReference>
<dbReference type="GO" id="GO:0032059">
    <property type="term" value="C:bleb"/>
    <property type="evidence" value="ECO:0007669"/>
    <property type="project" value="UniProtKB-SubCell"/>
</dbReference>
<dbReference type="Pfam" id="PF00169">
    <property type="entry name" value="PH"/>
    <property type="match status" value="1"/>
</dbReference>
<evidence type="ECO:0000256" key="3">
    <source>
        <dbReference type="ARBA" id="ARBA00057106"/>
    </source>
</evidence>
<dbReference type="InterPro" id="IPR011993">
    <property type="entry name" value="PH-like_dom_sf"/>
</dbReference>
<sequence length="1128" mass="122011">QKLLERTRARRENLQKKMAERPTAASRQMVKRPLTDTNSLTAEAAISKVPQVSTKPSPSKRKCSEENVQAAAGEENQEPRMTGSGAPQLSDPPTDRKPPVGPASIRSASSVEKMATLPVVQVQPEPETMAVAEEETPSTVGMKSRLQRLAQQRKCWEGGDTSDAVQDFTPVSLLTRQAEAPPASTHTTSTTSSGTPVGRRGRLANLAATIGSWEDDLSHSHIPAAREASRNAAPQAGVSKTVSSQVGPAVCSPQKSSTQGPAVSTQGPAVSSPQKSSTQGPAVSTQGPAVSTQGPAVSSPQKSSTQGPAVSTQGPAVSTQGPAVSTQGPAVSSPQKAEQPVPQSPLKNQVLSKGPSTASNSQKPELRAKPAAVGGCMSQEKTPGSPGVKMFLERFGERCQERSHPSTPAGGVKVPSMTPSAVTPNSRLMAERFRATQAANTSTAELTQRQKMERESELALIRSRFQKQNNMWKTKEPAAEANSLPEVKVRQPPSNRTSQRETNGSAGTMVALPKLLSAADAFCLGLGLMVSPPALTSSPRKVLVEEPKPETTEEDEKIKEREMNVDQSINSAVINGLFEGILEQSGDAEDHVQEEEDALNISSMSLLTPLAETIAAVVKSPERKMMTSTPASSFLIRSNTPESTSSADSLQSTNILLYASSDYIDITEEEHRLPYSVDAYRSTRMKEMERPGVKQVIVRNEKVGQRAEEPKGTSVFSIRQKMKVLTSEMNLQQTVIHQASQALNCCTDEEHGKGSQVEAEAQRLLLVATARREALMAELDRLKGELAAPKKTPAAPDASVSASRGSVSLKELRLPLKADFVCSTANRPEGTKHSFFIIIRAGAENMVATPLASTHRGLSGDTFTFPTKFTLSDVSADFEVDLEVYGLVQKREVCNDKKKKPNKSKAITPKRFLAITKSAQTPGFPLLLLSAVVASPGGPNAVRTSSFVLLGSHKLTLGSIGKTKFALEKVPFLCPLEGHVHLQLQCEVGSRLEDRGFLNMFEDVSGLGAWHRRWCVLQGYCISFWRYPDDEKRKSPIGRINLANCTSTTVGPVNREFCARPNTLELITVRPQREDDRETLVTQCHDNQCVTKIWLSADTKDERNLWMKTLNQILLDLRMWKPDSCARP</sequence>